<dbReference type="PANTHER" id="PTHR12302:SF3">
    <property type="entry name" value="SERINE_THREONINE-PROTEIN KINASE 31"/>
    <property type="match status" value="1"/>
</dbReference>
<keyword evidence="7" id="KW-1185">Reference proteome</keyword>
<evidence type="ECO:0000259" key="5">
    <source>
        <dbReference type="PROSITE" id="PS50830"/>
    </source>
</evidence>
<accession>A0AAE3IPP5</accession>
<dbReference type="PROSITE" id="PS01123">
    <property type="entry name" value="TNASE_1"/>
    <property type="match status" value="1"/>
</dbReference>
<keyword evidence="2" id="KW-0255">Endonuclease</keyword>
<dbReference type="InterPro" id="IPR002071">
    <property type="entry name" value="Thermonucl_AS"/>
</dbReference>
<evidence type="ECO:0000313" key="7">
    <source>
        <dbReference type="Proteomes" id="UP001209318"/>
    </source>
</evidence>
<gene>
    <name evidence="6" type="ORF">OEV98_01850</name>
</gene>
<dbReference type="AlphaFoldDB" id="A0AAE3IPP5"/>
<name>A0AAE3IPP5_9BACI</name>
<feature type="compositionally biased region" description="Polar residues" evidence="4">
    <location>
        <begin position="52"/>
        <end position="65"/>
    </location>
</feature>
<feature type="region of interest" description="Disordered" evidence="4">
    <location>
        <begin position="44"/>
        <end position="65"/>
    </location>
</feature>
<dbReference type="Pfam" id="PF00565">
    <property type="entry name" value="SNase"/>
    <property type="match status" value="1"/>
</dbReference>
<protein>
    <submittedName>
        <fullName evidence="6">Thermonuclease family protein</fullName>
    </submittedName>
</protein>
<dbReference type="RefSeq" id="WP_263071436.1">
    <property type="nucleotide sequence ID" value="NZ_JAOUSF010000001.1"/>
</dbReference>
<feature type="domain" description="TNase-like" evidence="5">
    <location>
        <begin position="78"/>
        <end position="210"/>
    </location>
</feature>
<keyword evidence="1" id="KW-0540">Nuclease</keyword>
<dbReference type="Proteomes" id="UP001209318">
    <property type="component" value="Unassembled WGS sequence"/>
</dbReference>
<reference evidence="6" key="1">
    <citation type="submission" date="2022-10" db="EMBL/GenBank/DDBJ databases">
        <title>Description of Fervidibacillus gen. nov. in the family Fervidibacillaceae fam. nov. with two species, Fervidibacillus albus sp. nov., and Fervidibacillus halotolerans sp. nov., isolated from tidal flat sediments.</title>
        <authorList>
            <person name="Kwon K.K."/>
            <person name="Yang S.-H."/>
        </authorList>
    </citation>
    <scope>NUCLEOTIDE SEQUENCE</scope>
    <source>
        <strain evidence="6">JCM 19140</strain>
    </source>
</reference>
<dbReference type="SMART" id="SM00318">
    <property type="entry name" value="SNc"/>
    <property type="match status" value="1"/>
</dbReference>
<proteinExistence type="predicted"/>
<dbReference type="CDD" id="cd00175">
    <property type="entry name" value="SNc"/>
    <property type="match status" value="1"/>
</dbReference>
<dbReference type="EMBL" id="JAOUSF010000001">
    <property type="protein sequence ID" value="MCU9612305.1"/>
    <property type="molecule type" value="Genomic_DNA"/>
</dbReference>
<dbReference type="GO" id="GO:0016787">
    <property type="term" value="F:hydrolase activity"/>
    <property type="evidence" value="ECO:0007669"/>
    <property type="project" value="UniProtKB-KW"/>
</dbReference>
<dbReference type="InterPro" id="IPR035437">
    <property type="entry name" value="SNase_OB-fold_sf"/>
</dbReference>
<keyword evidence="3" id="KW-0378">Hydrolase</keyword>
<dbReference type="InterPro" id="IPR016071">
    <property type="entry name" value="Staphylococal_nuclease_OB-fold"/>
</dbReference>
<comment type="caution">
    <text evidence="6">The sequence shown here is derived from an EMBL/GenBank/DDBJ whole genome shotgun (WGS) entry which is preliminary data.</text>
</comment>
<dbReference type="GO" id="GO:0003676">
    <property type="term" value="F:nucleic acid binding"/>
    <property type="evidence" value="ECO:0007669"/>
    <property type="project" value="InterPro"/>
</dbReference>
<dbReference type="SUPFAM" id="SSF50199">
    <property type="entry name" value="Staphylococcal nuclease"/>
    <property type="match status" value="1"/>
</dbReference>
<evidence type="ECO:0000256" key="3">
    <source>
        <dbReference type="ARBA" id="ARBA00022801"/>
    </source>
</evidence>
<evidence type="ECO:0000256" key="4">
    <source>
        <dbReference type="SAM" id="MobiDB-lite"/>
    </source>
</evidence>
<sequence>MVIIILFLLVFFFLYVHFQYRHKSFIGLSIIASILFTGCAGTTSETEKPRITSETNSVGDPSDNINSTLTENEQTDPPLAIGKVTNVVDGDTLDITFENGMEERVRLVLVDTPETKHPSKPVQPFGSEATTFTKDLLTGKTVEVELDVQERDNYGRLLAYLYLDGKMVNKTLLEKGLARVAVYPPNTRYVDEFNEIQNIAKKQGIGIWSIENYVSDTGYALINSNRVEKPENISSDATCKNPTIKGNINSKEEKIYHIPSGQYYDVTKPEEVFCTEKEAINAGYRKSLR</sequence>
<dbReference type="GO" id="GO:0004519">
    <property type="term" value="F:endonuclease activity"/>
    <property type="evidence" value="ECO:0007669"/>
    <property type="project" value="UniProtKB-KW"/>
</dbReference>
<evidence type="ECO:0000313" key="6">
    <source>
        <dbReference type="EMBL" id="MCU9612305.1"/>
    </source>
</evidence>
<evidence type="ECO:0000256" key="1">
    <source>
        <dbReference type="ARBA" id="ARBA00022722"/>
    </source>
</evidence>
<dbReference type="Gene3D" id="2.40.50.90">
    <property type="match status" value="1"/>
</dbReference>
<dbReference type="PROSITE" id="PS50830">
    <property type="entry name" value="TNASE_3"/>
    <property type="match status" value="1"/>
</dbReference>
<dbReference type="PANTHER" id="PTHR12302">
    <property type="entry name" value="EBNA2 BINDING PROTEIN P100"/>
    <property type="match status" value="1"/>
</dbReference>
<organism evidence="6 7">
    <name type="scientific">Perspicuibacillus lycopersici</name>
    <dbReference type="NCBI Taxonomy" id="1325689"/>
    <lineage>
        <taxon>Bacteria</taxon>
        <taxon>Bacillati</taxon>
        <taxon>Bacillota</taxon>
        <taxon>Bacilli</taxon>
        <taxon>Bacillales</taxon>
        <taxon>Bacillaceae</taxon>
        <taxon>Perspicuibacillus</taxon>
    </lineage>
</organism>
<evidence type="ECO:0000256" key="2">
    <source>
        <dbReference type="ARBA" id="ARBA00022759"/>
    </source>
</evidence>